<name>A0ACC1NK80_9PEZI</name>
<comment type="caution">
    <text evidence="1">The sequence shown here is derived from an EMBL/GenBank/DDBJ whole genome shotgun (WGS) entry which is preliminary data.</text>
</comment>
<proteinExistence type="predicted"/>
<dbReference type="EMBL" id="JAPDGR010001780">
    <property type="protein sequence ID" value="KAJ2979677.1"/>
    <property type="molecule type" value="Genomic_DNA"/>
</dbReference>
<organism evidence="1 2">
    <name type="scientific">Xylaria curta</name>
    <dbReference type="NCBI Taxonomy" id="42375"/>
    <lineage>
        <taxon>Eukaryota</taxon>
        <taxon>Fungi</taxon>
        <taxon>Dikarya</taxon>
        <taxon>Ascomycota</taxon>
        <taxon>Pezizomycotina</taxon>
        <taxon>Sordariomycetes</taxon>
        <taxon>Xylariomycetidae</taxon>
        <taxon>Xylariales</taxon>
        <taxon>Xylariaceae</taxon>
        <taxon>Xylaria</taxon>
    </lineage>
</organism>
<gene>
    <name evidence="1" type="ORF">NUW58_g7143</name>
</gene>
<protein>
    <submittedName>
        <fullName evidence="1">Uncharacterized protein</fullName>
    </submittedName>
</protein>
<evidence type="ECO:0000313" key="1">
    <source>
        <dbReference type="EMBL" id="KAJ2979677.1"/>
    </source>
</evidence>
<dbReference type="Proteomes" id="UP001143856">
    <property type="component" value="Unassembled WGS sequence"/>
</dbReference>
<sequence length="460" mass="50550">MVVAKSTNQNNHDNKLDVYVRWRPLSGSELTEGRINQQSIAVNHASPSLCISVDSQIPGNTRPWRSPPAFKAILGHQNDNADVYETIVAPAIPRILKGSSCSFFAYGHSGSGKTHTIVGYDYEDGSQLGLCLAASQKLFSALESIGSDGTEDEYARLGIGFSLFELRKNTAFDLLNGRKECHVREGADGKTHIRGQTEMLDGGKVRVHPLTQRACWTFDALREELKQSLSMRAVGSSSIHDQSSRTHAVLKLEVINRRLMEAREAVVERESELVPVGKRATDISIEEQMKGLMKSAEGAWVPNPGYQINQQRIDMAEAEKARYEARVASAEEHVKDVLSSDQVGCLGGKMVFVDLAGAEYQAEKGGQASVMKRQTPQERQEGRQINTDLLALKEVIRAWSTRQTRIPFRLSPLTMVLREHFAGTGNGTSTMIVTVSPAKSQYPATLNSLKYGSLVGMTSS</sequence>
<reference evidence="1" key="1">
    <citation type="submission" date="2022-10" db="EMBL/GenBank/DDBJ databases">
        <title>Genome Sequence of Xylaria curta.</title>
        <authorList>
            <person name="Buettner E."/>
        </authorList>
    </citation>
    <scope>NUCLEOTIDE SEQUENCE</scope>
    <source>
        <strain evidence="1">Babe10</strain>
    </source>
</reference>
<evidence type="ECO:0000313" key="2">
    <source>
        <dbReference type="Proteomes" id="UP001143856"/>
    </source>
</evidence>
<keyword evidence="2" id="KW-1185">Reference proteome</keyword>
<accession>A0ACC1NK80</accession>